<dbReference type="Pfam" id="PF11203">
    <property type="entry name" value="EccE"/>
    <property type="match status" value="1"/>
</dbReference>
<dbReference type="AlphaFoldDB" id="A0AAE3ZTK0"/>
<organism evidence="3 4">
    <name type="scientific">Catenuloplanes niger</name>
    <dbReference type="NCBI Taxonomy" id="587534"/>
    <lineage>
        <taxon>Bacteria</taxon>
        <taxon>Bacillati</taxon>
        <taxon>Actinomycetota</taxon>
        <taxon>Actinomycetes</taxon>
        <taxon>Micromonosporales</taxon>
        <taxon>Micromonosporaceae</taxon>
        <taxon>Catenuloplanes</taxon>
    </lineage>
</organism>
<keyword evidence="1" id="KW-0812">Transmembrane</keyword>
<dbReference type="RefSeq" id="WP_310417957.1">
    <property type="nucleotide sequence ID" value="NZ_JAVDYC010000001.1"/>
</dbReference>
<feature type="domain" description="Type VII secretion system protein EccE" evidence="2">
    <location>
        <begin position="200"/>
        <end position="304"/>
    </location>
</feature>
<gene>
    <name evidence="3" type="ORF">J2S44_004735</name>
</gene>
<proteinExistence type="predicted"/>
<evidence type="ECO:0000256" key="1">
    <source>
        <dbReference type="SAM" id="Phobius"/>
    </source>
</evidence>
<keyword evidence="4" id="KW-1185">Reference proteome</keyword>
<name>A0AAE3ZTK0_9ACTN</name>
<keyword evidence="1" id="KW-0472">Membrane</keyword>
<feature type="transmembrane region" description="Helical" evidence="1">
    <location>
        <begin position="49"/>
        <end position="68"/>
    </location>
</feature>
<comment type="caution">
    <text evidence="3">The sequence shown here is derived from an EMBL/GenBank/DDBJ whole genome shotgun (WGS) entry which is preliminary data.</text>
</comment>
<evidence type="ECO:0000313" key="4">
    <source>
        <dbReference type="Proteomes" id="UP001183629"/>
    </source>
</evidence>
<dbReference type="InterPro" id="IPR050051">
    <property type="entry name" value="EccE_dom"/>
</dbReference>
<dbReference type="EMBL" id="JAVDYC010000001">
    <property type="protein sequence ID" value="MDR7324485.1"/>
    <property type="molecule type" value="Genomic_DNA"/>
</dbReference>
<evidence type="ECO:0000259" key="2">
    <source>
        <dbReference type="Pfam" id="PF11203"/>
    </source>
</evidence>
<keyword evidence="1" id="KW-1133">Transmembrane helix</keyword>
<reference evidence="3 4" key="1">
    <citation type="submission" date="2023-07" db="EMBL/GenBank/DDBJ databases">
        <title>Sequencing the genomes of 1000 actinobacteria strains.</title>
        <authorList>
            <person name="Klenk H.-P."/>
        </authorList>
    </citation>
    <scope>NUCLEOTIDE SEQUENCE [LARGE SCALE GENOMIC DNA]</scope>
    <source>
        <strain evidence="3 4">DSM 44711</strain>
    </source>
</reference>
<feature type="transmembrane region" description="Helical" evidence="1">
    <location>
        <begin position="21"/>
        <end position="43"/>
    </location>
</feature>
<evidence type="ECO:0000313" key="3">
    <source>
        <dbReference type="EMBL" id="MDR7324485.1"/>
    </source>
</evidence>
<accession>A0AAE3ZTK0</accession>
<dbReference type="Proteomes" id="UP001183629">
    <property type="component" value="Unassembled WGS sequence"/>
</dbReference>
<sequence>MTVTDTRRRGAPPLPAERRRGHLGGLSVAQLVCVEVAVVAVLASLGGPVWAPAVAGVLAVVLLVLAFARRKNRWWFEHRVVSRRFRDRARAAAASPGRELAALAPGLAVTEIRERGTPIGIGRDDMGWFVALAVTAGDDAATADVGLGVDRIGRILAESALPVSALQVVTHLVPAPTSFLDHAAPAVQSYRELLGGLPVPADSRVWVAARLRPADALSASASRGGGPDGVHRALAALLGRIGKTLDSAGFVAAPLTATELTAAVATVAGLTGAAVTGDGTGAGPAVQRENWAGWQGTEAVHVGYLATRLSPSGLSVAARRLTEVGALAATVAVVLNRQPDGDLRMQAIVDVAARATNTAETLSAVVGVFNQCGIQLRRLDGQHAAAIYATAPTGGAIG</sequence>
<protein>
    <submittedName>
        <fullName evidence="3">Type VII secretion protein EccE</fullName>
    </submittedName>
</protein>